<accession>A0A1Z4VSE3</accession>
<evidence type="ECO:0000256" key="1">
    <source>
        <dbReference type="SAM" id="Phobius"/>
    </source>
</evidence>
<dbReference type="Gene3D" id="3.30.1890.10">
    <property type="entry name" value="FepE-like"/>
    <property type="match status" value="1"/>
</dbReference>
<dbReference type="KEGG" id="ttc:FOKN1_2172"/>
<name>A0A1Z4VSE3_9GAMM</name>
<organism evidence="2 3">
    <name type="scientific">Thiohalobacter thiocyanaticus</name>
    <dbReference type="NCBI Taxonomy" id="585455"/>
    <lineage>
        <taxon>Bacteria</taxon>
        <taxon>Pseudomonadati</taxon>
        <taxon>Pseudomonadota</taxon>
        <taxon>Gammaproteobacteria</taxon>
        <taxon>Thiohalobacterales</taxon>
        <taxon>Thiohalobacteraceae</taxon>
        <taxon>Thiohalobacter</taxon>
    </lineage>
</organism>
<dbReference type="PANTHER" id="PTHR32309:SF13">
    <property type="entry name" value="FERRIC ENTEROBACTIN TRANSPORT PROTEIN FEPE"/>
    <property type="match status" value="1"/>
</dbReference>
<dbReference type="PANTHER" id="PTHR32309">
    <property type="entry name" value="TYROSINE-PROTEIN KINASE"/>
    <property type="match status" value="1"/>
</dbReference>
<dbReference type="AlphaFoldDB" id="A0A1Z4VSE3"/>
<keyword evidence="3" id="KW-1185">Reference proteome</keyword>
<keyword evidence="1" id="KW-0472">Membrane</keyword>
<evidence type="ECO:0000313" key="3">
    <source>
        <dbReference type="Proteomes" id="UP000218765"/>
    </source>
</evidence>
<feature type="transmembrane region" description="Helical" evidence="1">
    <location>
        <begin position="12"/>
        <end position="32"/>
    </location>
</feature>
<evidence type="ECO:0008006" key="4">
    <source>
        <dbReference type="Google" id="ProtNLM"/>
    </source>
</evidence>
<sequence length="276" mass="30803">MIDFFRVLARHKLIAFGVFLFVVALAIGYLSVKEPVYTVSSRLVPPDISDIKELLLAEPVLWGMKTEDGKLVGYTTGKSLLNKYGLESITPTSVFESYVKNCNSEEARSRFSGSNNPRSFKISSVNNIPAIVISLSHRDPEYAATKVNEFVKYIERYTAQKITDDIEQVIEIEVKKLSRDMDAQLSSETIDQVNINSKDILLDVELLQKRINYLNSLSVDLSNTSVVNVDSPAKPTSVPDKPNKTLILSLSIALGVLLGILSAFIKEFMSKYKKQT</sequence>
<gene>
    <name evidence="2" type="ORF">FOKN1_2172</name>
</gene>
<evidence type="ECO:0000313" key="2">
    <source>
        <dbReference type="EMBL" id="BAZ94549.1"/>
    </source>
</evidence>
<keyword evidence="1" id="KW-1133">Transmembrane helix</keyword>
<dbReference type="GO" id="GO:0004713">
    <property type="term" value="F:protein tyrosine kinase activity"/>
    <property type="evidence" value="ECO:0007669"/>
    <property type="project" value="TreeGrafter"/>
</dbReference>
<dbReference type="GO" id="GO:0005886">
    <property type="term" value="C:plasma membrane"/>
    <property type="evidence" value="ECO:0007669"/>
    <property type="project" value="TreeGrafter"/>
</dbReference>
<proteinExistence type="predicted"/>
<protein>
    <recommendedName>
        <fullName evidence="4">Polysaccharide chain length determinant N-terminal domain-containing protein</fullName>
    </recommendedName>
</protein>
<feature type="transmembrane region" description="Helical" evidence="1">
    <location>
        <begin position="246"/>
        <end position="265"/>
    </location>
</feature>
<dbReference type="InterPro" id="IPR050445">
    <property type="entry name" value="Bact_polysacc_biosynth/exp"/>
</dbReference>
<keyword evidence="1" id="KW-0812">Transmembrane</keyword>
<dbReference type="Proteomes" id="UP000218765">
    <property type="component" value="Chromosome"/>
</dbReference>
<dbReference type="EMBL" id="AP018052">
    <property type="protein sequence ID" value="BAZ94549.1"/>
    <property type="molecule type" value="Genomic_DNA"/>
</dbReference>
<dbReference type="SUPFAM" id="SSF160355">
    <property type="entry name" value="Bacterial polysaccharide co-polymerase-like"/>
    <property type="match status" value="1"/>
</dbReference>
<reference evidence="2 3" key="1">
    <citation type="submission" date="2017-05" db="EMBL/GenBank/DDBJ databases">
        <title>Thiocyanate degradation by Thiohalobacter thiocyanaticus FOKN1.</title>
        <authorList>
            <person name="Oshiki M."/>
            <person name="Fukushima T."/>
            <person name="Kawano S."/>
            <person name="Nakagawa J."/>
        </authorList>
    </citation>
    <scope>NUCLEOTIDE SEQUENCE [LARGE SCALE GENOMIC DNA]</scope>
    <source>
        <strain evidence="2 3">FOKN1</strain>
    </source>
</reference>